<dbReference type="InterPro" id="IPR031322">
    <property type="entry name" value="Shikimate/glucono_kinase"/>
</dbReference>
<dbReference type="GO" id="GO:0005524">
    <property type="term" value="F:ATP binding"/>
    <property type="evidence" value="ECO:0007669"/>
    <property type="project" value="UniProtKB-UniRule"/>
</dbReference>
<accession>A0A2W6NLL2</accession>
<evidence type="ECO:0000256" key="11">
    <source>
        <dbReference type="HAMAP-Rule" id="MF_00109"/>
    </source>
</evidence>
<comment type="pathway">
    <text evidence="1 11">Metabolic intermediate biosynthesis; chorismate biosynthesis; chorismate from D-erythrose 4-phosphate and phosphoenolpyruvate: step 5/7.</text>
</comment>
<dbReference type="SUPFAM" id="SSF52540">
    <property type="entry name" value="P-loop containing nucleoside triphosphate hydrolases"/>
    <property type="match status" value="1"/>
</dbReference>
<dbReference type="UniPathway" id="UPA00053">
    <property type="reaction ID" value="UER00088"/>
</dbReference>
<comment type="catalytic activity">
    <reaction evidence="10 11">
        <text>shikimate + ATP = 3-phosphoshikimate + ADP + H(+)</text>
        <dbReference type="Rhea" id="RHEA:13121"/>
        <dbReference type="ChEBI" id="CHEBI:15378"/>
        <dbReference type="ChEBI" id="CHEBI:30616"/>
        <dbReference type="ChEBI" id="CHEBI:36208"/>
        <dbReference type="ChEBI" id="CHEBI:145989"/>
        <dbReference type="ChEBI" id="CHEBI:456216"/>
        <dbReference type="EC" id="2.7.1.71"/>
    </reaction>
</comment>
<evidence type="ECO:0000313" key="13">
    <source>
        <dbReference type="Proteomes" id="UP000249204"/>
    </source>
</evidence>
<sequence length="179" mass="20760">MLIGFMGVGKTSIGHHLASKLYRDFVDVDQEIEKQHAMPITEIFKAMGEQQFRAMEKDYIVDLCHNTRLKIVSLGGGAFLQEEIRQACLSTSIVLFLELGWESWKKRLHLIVDSRPVLQHKSMEEIEQLFQFRQQIYELNHSSVNTEQLNAEEAACYIIETLKFGWDMYDPPRATLPLE</sequence>
<evidence type="ECO:0000256" key="7">
    <source>
        <dbReference type="ARBA" id="ARBA00022777"/>
    </source>
</evidence>
<dbReference type="Gene3D" id="3.40.50.300">
    <property type="entry name" value="P-loop containing nucleotide triphosphate hydrolases"/>
    <property type="match status" value="1"/>
</dbReference>
<dbReference type="GO" id="GO:0008652">
    <property type="term" value="P:amino acid biosynthetic process"/>
    <property type="evidence" value="ECO:0007669"/>
    <property type="project" value="UniProtKB-KW"/>
</dbReference>
<protein>
    <recommendedName>
        <fullName evidence="3 11">Shikimate kinase</fullName>
        <shortName evidence="11">SK</shortName>
        <ecNumber evidence="3 11">2.7.1.71</ecNumber>
    </recommendedName>
</protein>
<organism evidence="12 13">
    <name type="scientific">Paenibacillus silvae</name>
    <dbReference type="NCBI Taxonomy" id="1325358"/>
    <lineage>
        <taxon>Bacteria</taxon>
        <taxon>Bacillati</taxon>
        <taxon>Bacillota</taxon>
        <taxon>Bacilli</taxon>
        <taxon>Bacillales</taxon>
        <taxon>Paenibacillaceae</taxon>
        <taxon>Paenibacillus</taxon>
    </lineage>
</organism>
<dbReference type="GO" id="GO:0000287">
    <property type="term" value="F:magnesium ion binding"/>
    <property type="evidence" value="ECO:0007669"/>
    <property type="project" value="UniProtKB-UniRule"/>
</dbReference>
<feature type="binding site" evidence="11">
    <location>
        <begin position="7"/>
        <end position="12"/>
    </location>
    <ligand>
        <name>ATP</name>
        <dbReference type="ChEBI" id="CHEBI:30616"/>
    </ligand>
</feature>
<feature type="binding site" evidence="11">
    <location>
        <position position="115"/>
    </location>
    <ligand>
        <name>ATP</name>
        <dbReference type="ChEBI" id="CHEBI:30616"/>
    </ligand>
</feature>
<evidence type="ECO:0000256" key="2">
    <source>
        <dbReference type="ARBA" id="ARBA00006997"/>
    </source>
</evidence>
<dbReference type="Proteomes" id="UP000249204">
    <property type="component" value="Unassembled WGS sequence"/>
</dbReference>
<keyword evidence="11" id="KW-0963">Cytoplasm</keyword>
<dbReference type="GO" id="GO:0004765">
    <property type="term" value="F:shikimate kinase activity"/>
    <property type="evidence" value="ECO:0007669"/>
    <property type="project" value="UniProtKB-UniRule"/>
</dbReference>
<comment type="caution">
    <text evidence="12">The sequence shown here is derived from an EMBL/GenBank/DDBJ whole genome shotgun (WGS) entry which is preliminary data.</text>
</comment>
<dbReference type="PRINTS" id="PR01100">
    <property type="entry name" value="SHIKIMTKNASE"/>
</dbReference>
<dbReference type="CDD" id="cd00464">
    <property type="entry name" value="SK"/>
    <property type="match status" value="1"/>
</dbReference>
<comment type="subunit">
    <text evidence="11">Monomer.</text>
</comment>
<evidence type="ECO:0000256" key="8">
    <source>
        <dbReference type="ARBA" id="ARBA00022840"/>
    </source>
</evidence>
<comment type="similarity">
    <text evidence="2 11">Belongs to the shikimate kinase family.</text>
</comment>
<keyword evidence="6 11" id="KW-0547">Nucleotide-binding</keyword>
<keyword evidence="11" id="KW-0479">Metal-binding</keyword>
<dbReference type="AlphaFoldDB" id="A0A2W6NLL2"/>
<proteinExistence type="inferred from homology"/>
<dbReference type="HAMAP" id="MF_00109">
    <property type="entry name" value="Shikimate_kinase"/>
    <property type="match status" value="1"/>
</dbReference>
<dbReference type="Pfam" id="PF01202">
    <property type="entry name" value="SKI"/>
    <property type="match status" value="1"/>
</dbReference>
<comment type="function">
    <text evidence="11">Catalyzes the specific phosphorylation of the 3-hydroxyl group of shikimic acid using ATP as a cosubstrate.</text>
</comment>
<comment type="caution">
    <text evidence="11">Lacks conserved residue(s) required for the propagation of feature annotation.</text>
</comment>
<keyword evidence="7 11" id="KW-0418">Kinase</keyword>
<feature type="binding site" evidence="11">
    <location>
        <position position="133"/>
    </location>
    <ligand>
        <name>substrate</name>
    </ligand>
</feature>
<name>A0A2W6NLL2_9BACL</name>
<evidence type="ECO:0000256" key="5">
    <source>
        <dbReference type="ARBA" id="ARBA00022679"/>
    </source>
</evidence>
<dbReference type="InterPro" id="IPR027417">
    <property type="entry name" value="P-loop_NTPase"/>
</dbReference>
<gene>
    <name evidence="11" type="primary">aroK</name>
    <name evidence="12" type="ORF">DN757_05995</name>
</gene>
<dbReference type="EMBL" id="QKWW01000017">
    <property type="protein sequence ID" value="PZT56635.1"/>
    <property type="molecule type" value="Genomic_DNA"/>
</dbReference>
<dbReference type="EC" id="2.7.1.71" evidence="3 11"/>
<reference evidence="12 13" key="1">
    <citation type="submission" date="2018-06" db="EMBL/GenBank/DDBJ databases">
        <title>Isolation of heavy metals resistant Paenibacillus silvae NC2 from Gold-Copper mine in ZiJin, China.</title>
        <authorList>
            <person name="Xu J."/>
            <person name="Mazhar H.S."/>
            <person name="Rensing C."/>
        </authorList>
    </citation>
    <scope>NUCLEOTIDE SEQUENCE [LARGE SCALE GENOMIC DNA]</scope>
    <source>
        <strain evidence="12 13">NC2</strain>
    </source>
</reference>
<dbReference type="PANTHER" id="PTHR21087">
    <property type="entry name" value="SHIKIMATE KINASE"/>
    <property type="match status" value="1"/>
</dbReference>
<evidence type="ECO:0000256" key="4">
    <source>
        <dbReference type="ARBA" id="ARBA00022605"/>
    </source>
</evidence>
<dbReference type="GO" id="GO:0009073">
    <property type="term" value="P:aromatic amino acid family biosynthetic process"/>
    <property type="evidence" value="ECO:0007669"/>
    <property type="project" value="UniProtKB-KW"/>
</dbReference>
<dbReference type="InterPro" id="IPR000623">
    <property type="entry name" value="Shikimate_kinase/TSH1"/>
</dbReference>
<comment type="cofactor">
    <cofactor evidence="11">
        <name>Mg(2+)</name>
        <dbReference type="ChEBI" id="CHEBI:18420"/>
    </cofactor>
    <text evidence="11">Binds 1 Mg(2+) ion per subunit.</text>
</comment>
<feature type="binding site" evidence="11">
    <location>
        <position position="53"/>
    </location>
    <ligand>
        <name>substrate</name>
    </ligand>
</feature>
<keyword evidence="9 11" id="KW-0057">Aromatic amino acid biosynthesis</keyword>
<dbReference type="InterPro" id="IPR023000">
    <property type="entry name" value="Shikimate_kinase_CS"/>
</dbReference>
<keyword evidence="4 11" id="KW-0028">Amino-acid biosynthesis</keyword>
<evidence type="ECO:0000256" key="9">
    <source>
        <dbReference type="ARBA" id="ARBA00023141"/>
    </source>
</evidence>
<keyword evidence="8 11" id="KW-0067">ATP-binding</keyword>
<evidence type="ECO:0000256" key="3">
    <source>
        <dbReference type="ARBA" id="ARBA00012154"/>
    </source>
</evidence>
<feature type="binding site" evidence="11">
    <location>
        <position position="11"/>
    </location>
    <ligand>
        <name>Mg(2+)</name>
        <dbReference type="ChEBI" id="CHEBI:18420"/>
    </ligand>
</feature>
<dbReference type="PANTHER" id="PTHR21087:SF16">
    <property type="entry name" value="SHIKIMATE KINASE 1, CHLOROPLASTIC"/>
    <property type="match status" value="1"/>
</dbReference>
<evidence type="ECO:0000313" key="12">
    <source>
        <dbReference type="EMBL" id="PZT56635.1"/>
    </source>
</evidence>
<keyword evidence="5 11" id="KW-0808">Transferase</keyword>
<feature type="binding site" evidence="11">
    <location>
        <position position="29"/>
    </location>
    <ligand>
        <name>substrate</name>
    </ligand>
</feature>
<dbReference type="GO" id="GO:0009423">
    <property type="term" value="P:chorismate biosynthetic process"/>
    <property type="evidence" value="ECO:0007669"/>
    <property type="project" value="UniProtKB-UniRule"/>
</dbReference>
<evidence type="ECO:0000256" key="6">
    <source>
        <dbReference type="ARBA" id="ARBA00022741"/>
    </source>
</evidence>
<feature type="binding site" evidence="11">
    <location>
        <position position="76"/>
    </location>
    <ligand>
        <name>substrate</name>
    </ligand>
</feature>
<evidence type="ECO:0000256" key="1">
    <source>
        <dbReference type="ARBA" id="ARBA00004842"/>
    </source>
</evidence>
<dbReference type="GO" id="GO:0005829">
    <property type="term" value="C:cytosol"/>
    <property type="evidence" value="ECO:0007669"/>
    <property type="project" value="TreeGrafter"/>
</dbReference>
<keyword evidence="11" id="KW-0460">Magnesium</keyword>
<dbReference type="PROSITE" id="PS01128">
    <property type="entry name" value="SHIKIMATE_KINASE"/>
    <property type="match status" value="1"/>
</dbReference>
<comment type="subcellular location">
    <subcellularLocation>
        <location evidence="11">Cytoplasm</location>
    </subcellularLocation>
</comment>
<evidence type="ECO:0000256" key="10">
    <source>
        <dbReference type="ARBA" id="ARBA00048567"/>
    </source>
</evidence>